<dbReference type="AlphaFoldDB" id="A0A0M3ILX8"/>
<evidence type="ECO:0000313" key="2">
    <source>
        <dbReference type="Proteomes" id="UP000036681"/>
    </source>
</evidence>
<accession>A0A0M3ILX8</accession>
<reference evidence="3" key="1">
    <citation type="submission" date="2017-02" db="UniProtKB">
        <authorList>
            <consortium name="WormBaseParasite"/>
        </authorList>
    </citation>
    <scope>IDENTIFICATION</scope>
</reference>
<sequence>MCCIYCCDIFLFQLSAANISSAKQQPEGMIVLRKTSKKEMELTGINLFNIHTYESEMNDSERCILNCR</sequence>
<protein>
    <submittedName>
        <fullName evidence="3">Secreted protein</fullName>
    </submittedName>
</protein>
<proteinExistence type="predicted"/>
<evidence type="ECO:0000313" key="3">
    <source>
        <dbReference type="WBParaSite" id="ALUE_0001975601-mRNA-1"/>
    </source>
</evidence>
<organism evidence="2 3">
    <name type="scientific">Ascaris lumbricoides</name>
    <name type="common">Giant roundworm</name>
    <dbReference type="NCBI Taxonomy" id="6252"/>
    <lineage>
        <taxon>Eukaryota</taxon>
        <taxon>Metazoa</taxon>
        <taxon>Ecdysozoa</taxon>
        <taxon>Nematoda</taxon>
        <taxon>Chromadorea</taxon>
        <taxon>Rhabditida</taxon>
        <taxon>Spirurina</taxon>
        <taxon>Ascaridomorpha</taxon>
        <taxon>Ascaridoidea</taxon>
        <taxon>Ascarididae</taxon>
        <taxon>Ascaris</taxon>
    </lineage>
</organism>
<dbReference type="Proteomes" id="UP000036681">
    <property type="component" value="Unplaced"/>
</dbReference>
<name>A0A0M3ILX8_ASCLU</name>
<feature type="signal peptide" evidence="1">
    <location>
        <begin position="1"/>
        <end position="17"/>
    </location>
</feature>
<dbReference type="WBParaSite" id="ALUE_0001975601-mRNA-1">
    <property type="protein sequence ID" value="ALUE_0001975601-mRNA-1"/>
    <property type="gene ID" value="ALUE_0001975601"/>
</dbReference>
<keyword evidence="2" id="KW-1185">Reference proteome</keyword>
<keyword evidence="1" id="KW-0732">Signal</keyword>
<feature type="chain" id="PRO_5005657305" evidence="1">
    <location>
        <begin position="18"/>
        <end position="68"/>
    </location>
</feature>
<evidence type="ECO:0000256" key="1">
    <source>
        <dbReference type="SAM" id="SignalP"/>
    </source>
</evidence>